<evidence type="ECO:0000256" key="3">
    <source>
        <dbReference type="ARBA" id="ARBA00022617"/>
    </source>
</evidence>
<dbReference type="PROSITE" id="PS00086">
    <property type="entry name" value="CYTOCHROME_P450"/>
    <property type="match status" value="1"/>
</dbReference>
<keyword evidence="6 8" id="KW-0408">Iron</keyword>
<dbReference type="GO" id="GO:0004497">
    <property type="term" value="F:monooxygenase activity"/>
    <property type="evidence" value="ECO:0007669"/>
    <property type="project" value="UniProtKB-KW"/>
</dbReference>
<dbReference type="InterPro" id="IPR001128">
    <property type="entry name" value="Cyt_P450"/>
</dbReference>
<dbReference type="Pfam" id="PF00067">
    <property type="entry name" value="p450"/>
    <property type="match status" value="1"/>
</dbReference>
<keyword evidence="3 8" id="KW-0349">Heme</keyword>
<keyword evidence="4 8" id="KW-0479">Metal-binding</keyword>
<sequence length="388" mass="42242">MGDLPVPGAEGLTRRCPFSVIEEYEKVRDTSGVAPLDTPSGRPAWLLASFEETKATLADPRFASAVNEPPPLDDGNPIPGWFFGLDGAEHSRYRKLLTGQFTMRAARKAAPRIRAIVVEHLEQMRRQGSSADLFEAFAWPAPARVICDLLGVPRDMEALLTSQIEIIDGDDPRADRLGAMQTMWDALVGLTAAKRLRPGDDMLSDLLAGNDVSDQVGASFALALRIAGHAPVSHVVGMGVLYHLTENGLDGRFGDTGRRDATVEELLRFLPTNNLGVLRLPTEDVQIRGQALRAGQPVVASLAVANRDPARFEDAESFRPELRHPSHLAFGYGPHQCLGHNFARVELGVIFEELFGRFPGLRLAVALDEVPMQDSAQSYGVTALPVAW</sequence>
<reference evidence="9" key="1">
    <citation type="submission" date="2022-12" db="EMBL/GenBank/DDBJ databases">
        <title>Gycomyces niveus sp.nov.,a novel actinomycete isolated from soil in Shouguan.</title>
        <authorList>
            <person name="Yang X."/>
        </authorList>
    </citation>
    <scope>NUCLEOTIDE SEQUENCE</scope>
    <source>
        <strain evidence="9">NEAU-A15</strain>
    </source>
</reference>
<name>A0A9X3PB83_9ACTN</name>
<evidence type="ECO:0000256" key="4">
    <source>
        <dbReference type="ARBA" id="ARBA00022723"/>
    </source>
</evidence>
<dbReference type="PANTHER" id="PTHR46696:SF5">
    <property type="entry name" value="CYTOCHROME P450 BJ-1"/>
    <property type="match status" value="1"/>
</dbReference>
<evidence type="ECO:0000256" key="2">
    <source>
        <dbReference type="ARBA" id="ARBA00010617"/>
    </source>
</evidence>
<dbReference type="AlphaFoldDB" id="A0A9X3PB83"/>
<dbReference type="InterPro" id="IPR036396">
    <property type="entry name" value="Cyt_P450_sf"/>
</dbReference>
<comment type="cofactor">
    <cofactor evidence="1">
        <name>heme</name>
        <dbReference type="ChEBI" id="CHEBI:30413"/>
    </cofactor>
</comment>
<comment type="similarity">
    <text evidence="2 8">Belongs to the cytochrome P450 family.</text>
</comment>
<dbReference type="Gene3D" id="1.10.630.10">
    <property type="entry name" value="Cytochrome P450"/>
    <property type="match status" value="1"/>
</dbReference>
<evidence type="ECO:0000313" key="9">
    <source>
        <dbReference type="EMBL" id="MDA1360916.1"/>
    </source>
</evidence>
<dbReference type="GO" id="GO:0005506">
    <property type="term" value="F:iron ion binding"/>
    <property type="evidence" value="ECO:0007669"/>
    <property type="project" value="InterPro"/>
</dbReference>
<dbReference type="EMBL" id="JAPZVP010000011">
    <property type="protein sequence ID" value="MDA1360916.1"/>
    <property type="molecule type" value="Genomic_DNA"/>
</dbReference>
<gene>
    <name evidence="9" type="ORF">O1R50_14895</name>
</gene>
<dbReference type="SUPFAM" id="SSF48264">
    <property type="entry name" value="Cytochrome P450"/>
    <property type="match status" value="1"/>
</dbReference>
<dbReference type="InterPro" id="IPR002397">
    <property type="entry name" value="Cyt_P450_B"/>
</dbReference>
<evidence type="ECO:0000256" key="8">
    <source>
        <dbReference type="RuleBase" id="RU000461"/>
    </source>
</evidence>
<protein>
    <submittedName>
        <fullName evidence="9">Cytochrome P450</fullName>
    </submittedName>
</protein>
<evidence type="ECO:0000256" key="6">
    <source>
        <dbReference type="ARBA" id="ARBA00023004"/>
    </source>
</evidence>
<evidence type="ECO:0000256" key="5">
    <source>
        <dbReference type="ARBA" id="ARBA00023002"/>
    </source>
</evidence>
<dbReference type="FunFam" id="1.10.630.10:FF:000018">
    <property type="entry name" value="Cytochrome P450 monooxygenase"/>
    <property type="match status" value="1"/>
</dbReference>
<dbReference type="PANTHER" id="PTHR46696">
    <property type="entry name" value="P450, PUTATIVE (EUROFUNG)-RELATED"/>
    <property type="match status" value="1"/>
</dbReference>
<keyword evidence="5 8" id="KW-0560">Oxidoreductase</keyword>
<evidence type="ECO:0000256" key="7">
    <source>
        <dbReference type="ARBA" id="ARBA00023033"/>
    </source>
</evidence>
<dbReference type="RefSeq" id="WP_270110877.1">
    <property type="nucleotide sequence ID" value="NZ_JAPZVP010000011.1"/>
</dbReference>
<evidence type="ECO:0000313" key="10">
    <source>
        <dbReference type="Proteomes" id="UP001146067"/>
    </source>
</evidence>
<dbReference type="GO" id="GO:0020037">
    <property type="term" value="F:heme binding"/>
    <property type="evidence" value="ECO:0007669"/>
    <property type="project" value="InterPro"/>
</dbReference>
<accession>A0A9X3PB83</accession>
<comment type="caution">
    <text evidence="9">The sequence shown here is derived from an EMBL/GenBank/DDBJ whole genome shotgun (WGS) entry which is preliminary data.</text>
</comment>
<proteinExistence type="inferred from homology"/>
<evidence type="ECO:0000256" key="1">
    <source>
        <dbReference type="ARBA" id="ARBA00001971"/>
    </source>
</evidence>
<dbReference type="Proteomes" id="UP001146067">
    <property type="component" value="Unassembled WGS sequence"/>
</dbReference>
<dbReference type="InterPro" id="IPR017972">
    <property type="entry name" value="Cyt_P450_CS"/>
</dbReference>
<dbReference type="GO" id="GO:0016705">
    <property type="term" value="F:oxidoreductase activity, acting on paired donors, with incorporation or reduction of molecular oxygen"/>
    <property type="evidence" value="ECO:0007669"/>
    <property type="project" value="InterPro"/>
</dbReference>
<organism evidence="9 10">
    <name type="scientific">Glycomyces luteolus</name>
    <dbReference type="NCBI Taxonomy" id="2670330"/>
    <lineage>
        <taxon>Bacteria</taxon>
        <taxon>Bacillati</taxon>
        <taxon>Actinomycetota</taxon>
        <taxon>Actinomycetes</taxon>
        <taxon>Glycomycetales</taxon>
        <taxon>Glycomycetaceae</taxon>
        <taxon>Glycomyces</taxon>
    </lineage>
</organism>
<keyword evidence="10" id="KW-1185">Reference proteome</keyword>
<keyword evidence="7 8" id="KW-0503">Monooxygenase</keyword>
<dbReference type="PRINTS" id="PR00359">
    <property type="entry name" value="BP450"/>
</dbReference>